<sequence>MSARSFAIITVLSIALTMPAQAQTNSGTPAELPPAGYDGREFTDSRGCVFLRSTFGGAVTWVPRYGPDRQPVCGGTPSIRAEVREPAIQPVPQPVGSTARPAPAASGKEPLRGATAPRRATPRRAVPRRPDASGRHPDCPLNAPYGQVVRTSDARLMVLCVAHPDHFPAGLGSNAGHHGPVVLPSNTVMPTSAPAPVVMRQHGSHLQVGSFRVPANATGLRARLQAHGLPAGVHMESGLNVVTIGPLADAAQAGRAMQIVRAMGFRDAYFRR</sequence>
<dbReference type="PROSITE" id="PS51724">
    <property type="entry name" value="SPOR"/>
    <property type="match status" value="1"/>
</dbReference>
<feature type="compositionally biased region" description="Basic and acidic residues" evidence="1">
    <location>
        <begin position="128"/>
        <end position="138"/>
    </location>
</feature>
<protein>
    <submittedName>
        <fullName evidence="4">SPOR domain-containing protein</fullName>
    </submittedName>
</protein>
<evidence type="ECO:0000313" key="5">
    <source>
        <dbReference type="Proteomes" id="UP001431784"/>
    </source>
</evidence>
<evidence type="ECO:0000256" key="1">
    <source>
        <dbReference type="SAM" id="MobiDB-lite"/>
    </source>
</evidence>
<keyword evidence="5" id="KW-1185">Reference proteome</keyword>
<feature type="domain" description="SPOR" evidence="3">
    <location>
        <begin position="198"/>
        <end position="272"/>
    </location>
</feature>
<dbReference type="Proteomes" id="UP001431784">
    <property type="component" value="Unassembled WGS sequence"/>
</dbReference>
<dbReference type="RefSeq" id="WP_274350237.1">
    <property type="nucleotide sequence ID" value="NZ_JAQZSM010000001.1"/>
</dbReference>
<dbReference type="InterPro" id="IPR007730">
    <property type="entry name" value="SPOR-like_dom"/>
</dbReference>
<evidence type="ECO:0000259" key="3">
    <source>
        <dbReference type="PROSITE" id="PS51724"/>
    </source>
</evidence>
<accession>A0ABT5T3P6</accession>
<gene>
    <name evidence="4" type="ORF">PUT78_01430</name>
</gene>
<dbReference type="SUPFAM" id="SSF110997">
    <property type="entry name" value="Sporulation related repeat"/>
    <property type="match status" value="1"/>
</dbReference>
<feature type="signal peptide" evidence="2">
    <location>
        <begin position="1"/>
        <end position="22"/>
    </location>
</feature>
<evidence type="ECO:0000256" key="2">
    <source>
        <dbReference type="SAM" id="SignalP"/>
    </source>
</evidence>
<comment type="caution">
    <text evidence="4">The sequence shown here is derived from an EMBL/GenBank/DDBJ whole genome shotgun (WGS) entry which is preliminary data.</text>
</comment>
<reference evidence="4" key="1">
    <citation type="submission" date="2023-02" db="EMBL/GenBank/DDBJ databases">
        <title>Description of Roseinatronobacter alkalisoli sp. nov., an alkaliphilic bacerium isolated from soda soil.</title>
        <authorList>
            <person name="Wei W."/>
        </authorList>
    </citation>
    <scope>NUCLEOTIDE SEQUENCE</scope>
    <source>
        <strain evidence="4">HJB301</strain>
    </source>
</reference>
<evidence type="ECO:0000313" key="4">
    <source>
        <dbReference type="EMBL" id="MDD7969747.1"/>
    </source>
</evidence>
<proteinExistence type="predicted"/>
<feature type="region of interest" description="Disordered" evidence="1">
    <location>
        <begin position="85"/>
        <end position="139"/>
    </location>
</feature>
<dbReference type="Pfam" id="PF05036">
    <property type="entry name" value="SPOR"/>
    <property type="match status" value="1"/>
</dbReference>
<dbReference type="InterPro" id="IPR036680">
    <property type="entry name" value="SPOR-like_sf"/>
</dbReference>
<keyword evidence="2" id="KW-0732">Signal</keyword>
<dbReference type="EMBL" id="JAQZSM010000001">
    <property type="protein sequence ID" value="MDD7969747.1"/>
    <property type="molecule type" value="Genomic_DNA"/>
</dbReference>
<organism evidence="4 5">
    <name type="scientific">Roseinatronobacter alkalisoli</name>
    <dbReference type="NCBI Taxonomy" id="3028235"/>
    <lineage>
        <taxon>Bacteria</taxon>
        <taxon>Pseudomonadati</taxon>
        <taxon>Pseudomonadota</taxon>
        <taxon>Alphaproteobacteria</taxon>
        <taxon>Rhodobacterales</taxon>
        <taxon>Paracoccaceae</taxon>
        <taxon>Roseinatronobacter</taxon>
    </lineage>
</organism>
<feature type="chain" id="PRO_5045486243" evidence="2">
    <location>
        <begin position="23"/>
        <end position="272"/>
    </location>
</feature>
<dbReference type="Gene3D" id="3.30.70.1070">
    <property type="entry name" value="Sporulation related repeat"/>
    <property type="match status" value="1"/>
</dbReference>
<name>A0ABT5T3P6_9RHOB</name>